<comment type="catalytic activity">
    <reaction evidence="14 15">
        <text>DNA(n) + a 2'-deoxyribonucleoside 5'-triphosphate = DNA(n+1) + diphosphate</text>
        <dbReference type="Rhea" id="RHEA:22508"/>
        <dbReference type="Rhea" id="RHEA-COMP:17339"/>
        <dbReference type="Rhea" id="RHEA-COMP:17340"/>
        <dbReference type="ChEBI" id="CHEBI:33019"/>
        <dbReference type="ChEBI" id="CHEBI:61560"/>
        <dbReference type="ChEBI" id="CHEBI:173112"/>
        <dbReference type="EC" id="2.7.7.7"/>
    </reaction>
</comment>
<feature type="site" description="Substrate discrimination" evidence="15">
    <location>
        <position position="13"/>
    </location>
</feature>
<comment type="subunit">
    <text evidence="15">Monomer.</text>
</comment>
<dbReference type="Pfam" id="PF21999">
    <property type="entry name" value="IMS_HHH_1"/>
    <property type="match status" value="1"/>
</dbReference>
<keyword evidence="13 15" id="KW-0234">DNA repair</keyword>
<evidence type="ECO:0000256" key="8">
    <source>
        <dbReference type="ARBA" id="ARBA00022723"/>
    </source>
</evidence>
<keyword evidence="3 15" id="KW-0515">Mutator protein</keyword>
<dbReference type="InterPro" id="IPR022880">
    <property type="entry name" value="DNApol_IV"/>
</dbReference>
<evidence type="ECO:0000256" key="10">
    <source>
        <dbReference type="ARBA" id="ARBA00022842"/>
    </source>
</evidence>
<feature type="binding site" evidence="15">
    <location>
        <position position="102"/>
    </location>
    <ligand>
        <name>Mg(2+)</name>
        <dbReference type="ChEBI" id="CHEBI:18420"/>
    </ligand>
</feature>
<evidence type="ECO:0000256" key="13">
    <source>
        <dbReference type="ARBA" id="ARBA00023204"/>
    </source>
</evidence>
<protein>
    <recommendedName>
        <fullName evidence="15">DNA polymerase IV</fullName>
        <shortName evidence="15">Pol IV</shortName>
        <ecNumber evidence="15">2.7.7.7</ecNumber>
    </recommendedName>
</protein>
<evidence type="ECO:0000256" key="3">
    <source>
        <dbReference type="ARBA" id="ARBA00022457"/>
    </source>
</evidence>
<organism evidence="17 18">
    <name type="scientific">Haloferula helveola</name>
    <dbReference type="NCBI Taxonomy" id="490095"/>
    <lineage>
        <taxon>Bacteria</taxon>
        <taxon>Pseudomonadati</taxon>
        <taxon>Verrucomicrobiota</taxon>
        <taxon>Verrucomicrobiia</taxon>
        <taxon>Verrucomicrobiales</taxon>
        <taxon>Verrucomicrobiaceae</taxon>
        <taxon>Haloferula</taxon>
    </lineage>
</organism>
<dbReference type="Gene3D" id="3.40.1170.60">
    <property type="match status" value="1"/>
</dbReference>
<dbReference type="EMBL" id="AP024702">
    <property type="protein sequence ID" value="BCX48095.1"/>
    <property type="molecule type" value="Genomic_DNA"/>
</dbReference>
<dbReference type="InterPro" id="IPR036775">
    <property type="entry name" value="DNA_pol_Y-fam_lit_finger_sf"/>
</dbReference>
<dbReference type="Pfam" id="PF00817">
    <property type="entry name" value="IMS"/>
    <property type="match status" value="1"/>
</dbReference>
<dbReference type="RefSeq" id="WP_338690681.1">
    <property type="nucleotide sequence ID" value="NZ_AP024702.1"/>
</dbReference>
<evidence type="ECO:0000256" key="9">
    <source>
        <dbReference type="ARBA" id="ARBA00022763"/>
    </source>
</evidence>
<comment type="subcellular location">
    <subcellularLocation>
        <location evidence="1 15">Cytoplasm</location>
    </subcellularLocation>
</comment>
<dbReference type="PANTHER" id="PTHR11076:SF33">
    <property type="entry name" value="DNA POLYMERASE KAPPA"/>
    <property type="match status" value="1"/>
</dbReference>
<evidence type="ECO:0000259" key="16">
    <source>
        <dbReference type="PROSITE" id="PS50173"/>
    </source>
</evidence>
<evidence type="ECO:0000256" key="4">
    <source>
        <dbReference type="ARBA" id="ARBA00022490"/>
    </source>
</evidence>
<keyword evidence="9 15" id="KW-0227">DNA damage</keyword>
<dbReference type="InterPro" id="IPR053848">
    <property type="entry name" value="IMS_HHH_1"/>
</dbReference>
<keyword evidence="8 15" id="KW-0479">Metal-binding</keyword>
<dbReference type="CDD" id="cd03586">
    <property type="entry name" value="PolY_Pol_IV_kappa"/>
    <property type="match status" value="1"/>
</dbReference>
<keyword evidence="5 15" id="KW-0808">Transferase</keyword>
<evidence type="ECO:0000256" key="1">
    <source>
        <dbReference type="ARBA" id="ARBA00004496"/>
    </source>
</evidence>
<comment type="function">
    <text evidence="15">Poorly processive, error-prone DNA polymerase involved in untargeted mutagenesis. Copies undamaged DNA at stalled replication forks, which arise in vivo from mismatched or misaligned primer ends. These misaligned primers can be extended by PolIV. Exhibits no 3'-5' exonuclease (proofreading) activity. May be involved in translesional synthesis, in conjunction with the beta clamp from PolIII.</text>
</comment>
<gene>
    <name evidence="15 17" type="primary">dinB</name>
    <name evidence="17" type="ORF">HAHE_20030</name>
</gene>
<dbReference type="PROSITE" id="PS50173">
    <property type="entry name" value="UMUC"/>
    <property type="match status" value="1"/>
</dbReference>
<keyword evidence="7 15" id="KW-0235">DNA replication</keyword>
<evidence type="ECO:0000256" key="11">
    <source>
        <dbReference type="ARBA" id="ARBA00022932"/>
    </source>
</evidence>
<dbReference type="Proteomes" id="UP001374893">
    <property type="component" value="Chromosome"/>
</dbReference>
<feature type="binding site" evidence="15">
    <location>
        <position position="8"/>
    </location>
    <ligand>
        <name>Mg(2+)</name>
        <dbReference type="ChEBI" id="CHEBI:18420"/>
    </ligand>
</feature>
<evidence type="ECO:0000256" key="7">
    <source>
        <dbReference type="ARBA" id="ARBA00022705"/>
    </source>
</evidence>
<feature type="domain" description="UmuC" evidence="16">
    <location>
        <begin position="4"/>
        <end position="181"/>
    </location>
</feature>
<dbReference type="PANTHER" id="PTHR11076">
    <property type="entry name" value="DNA REPAIR POLYMERASE UMUC / TRANSFERASE FAMILY MEMBER"/>
    <property type="match status" value="1"/>
</dbReference>
<evidence type="ECO:0000313" key="18">
    <source>
        <dbReference type="Proteomes" id="UP001374893"/>
    </source>
</evidence>
<evidence type="ECO:0000256" key="5">
    <source>
        <dbReference type="ARBA" id="ARBA00022679"/>
    </source>
</evidence>
<dbReference type="InterPro" id="IPR017961">
    <property type="entry name" value="DNA_pol_Y-fam_little_finger"/>
</dbReference>
<keyword evidence="12 15" id="KW-0238">DNA-binding</keyword>
<dbReference type="SUPFAM" id="SSF56672">
    <property type="entry name" value="DNA/RNA polymerases"/>
    <property type="match status" value="1"/>
</dbReference>
<comment type="similarity">
    <text evidence="2 15">Belongs to the DNA polymerase type-Y family.</text>
</comment>
<sequence>MRKILHIDMDCFYAAIEERENPDLRGKPVGVGGRSRRGVLTTANYEARKFGCRSAMPVFKALEACPHLVIVPVRFDLYRAESARIRAIFGRFTEMIEPLSLDEAYLDVSHLQSSGAAVAREIRAQIREETGLTASAGIAPNKLLAKIASDWNKPDGQKEVREEDIDDFLRELPVGRLWGIGPKMKARLAQLGIHTCGELRQFDKIQMAKRFGSWGLELHQLCRGIDDRPVRTERIRKSLSSENTFSENIETLAALKPVMLAQLEGVREDLARKHSDRAIRSLVVKLKFADFTRTTAERASPHLDPAIFDELLTEAWTRGANKPVRLLGVGVRFRDPEEKQQLDLF</sequence>
<feature type="active site" evidence="15">
    <location>
        <position position="103"/>
    </location>
</feature>
<keyword evidence="10 15" id="KW-0460">Magnesium</keyword>
<evidence type="ECO:0000256" key="6">
    <source>
        <dbReference type="ARBA" id="ARBA00022695"/>
    </source>
</evidence>
<evidence type="ECO:0000256" key="2">
    <source>
        <dbReference type="ARBA" id="ARBA00010945"/>
    </source>
</evidence>
<accession>A0ABM7RDE4</accession>
<evidence type="ECO:0000313" key="17">
    <source>
        <dbReference type="EMBL" id="BCX48095.1"/>
    </source>
</evidence>
<keyword evidence="11 15" id="KW-0239">DNA-directed DNA polymerase</keyword>
<dbReference type="NCBIfam" id="NF002677">
    <property type="entry name" value="PRK02406.1"/>
    <property type="match status" value="1"/>
</dbReference>
<dbReference type="Pfam" id="PF11799">
    <property type="entry name" value="IMS_C"/>
    <property type="match status" value="1"/>
</dbReference>
<keyword evidence="6 15" id="KW-0548">Nucleotidyltransferase</keyword>
<dbReference type="InterPro" id="IPR050116">
    <property type="entry name" value="DNA_polymerase-Y"/>
</dbReference>
<comment type="cofactor">
    <cofactor evidence="15">
        <name>Mg(2+)</name>
        <dbReference type="ChEBI" id="CHEBI:18420"/>
    </cofactor>
    <text evidence="15">Binds 2 magnesium ions per subunit.</text>
</comment>
<dbReference type="EC" id="2.7.7.7" evidence="15"/>
<evidence type="ECO:0000256" key="14">
    <source>
        <dbReference type="ARBA" id="ARBA00049244"/>
    </source>
</evidence>
<keyword evidence="4 15" id="KW-0963">Cytoplasm</keyword>
<keyword evidence="18" id="KW-1185">Reference proteome</keyword>
<dbReference type="SUPFAM" id="SSF100879">
    <property type="entry name" value="Lesion bypass DNA polymerase (Y-family), little finger domain"/>
    <property type="match status" value="1"/>
</dbReference>
<dbReference type="InterPro" id="IPR043128">
    <property type="entry name" value="Rev_trsase/Diguanyl_cyclase"/>
</dbReference>
<reference evidence="17 18" key="1">
    <citation type="submission" date="2021-06" db="EMBL/GenBank/DDBJ databases">
        <title>Complete genome of Haloferula helveola possessing various polysaccharide degrading enzymes.</title>
        <authorList>
            <person name="Takami H."/>
            <person name="Huang C."/>
            <person name="Hamasaki K."/>
        </authorList>
    </citation>
    <scope>NUCLEOTIDE SEQUENCE [LARGE SCALE GENOMIC DNA]</scope>
    <source>
        <strain evidence="17 18">CN-1</strain>
    </source>
</reference>
<dbReference type="InterPro" id="IPR043502">
    <property type="entry name" value="DNA/RNA_pol_sf"/>
</dbReference>
<dbReference type="Gene3D" id="3.30.1490.100">
    <property type="entry name" value="DNA polymerase, Y-family, little finger domain"/>
    <property type="match status" value="1"/>
</dbReference>
<evidence type="ECO:0000256" key="12">
    <source>
        <dbReference type="ARBA" id="ARBA00023125"/>
    </source>
</evidence>
<proteinExistence type="inferred from homology"/>
<dbReference type="HAMAP" id="MF_01113">
    <property type="entry name" value="DNApol_IV"/>
    <property type="match status" value="1"/>
</dbReference>
<dbReference type="Gene3D" id="1.10.150.20">
    <property type="entry name" value="5' to 3' exonuclease, C-terminal subdomain"/>
    <property type="match status" value="1"/>
</dbReference>
<evidence type="ECO:0000256" key="15">
    <source>
        <dbReference type="HAMAP-Rule" id="MF_01113"/>
    </source>
</evidence>
<dbReference type="Gene3D" id="3.30.70.270">
    <property type="match status" value="1"/>
</dbReference>
<name>A0ABM7RDE4_9BACT</name>
<dbReference type="InterPro" id="IPR001126">
    <property type="entry name" value="UmuC"/>
</dbReference>